<feature type="region of interest" description="Disordered" evidence="1">
    <location>
        <begin position="1"/>
        <end position="47"/>
    </location>
</feature>
<dbReference type="EMBL" id="WSEK01000004">
    <property type="protein sequence ID" value="MVQ48176.1"/>
    <property type="molecule type" value="Genomic_DNA"/>
</dbReference>
<organism evidence="2 3">
    <name type="scientific">Nocardioides agri</name>
    <dbReference type="NCBI Taxonomy" id="2682843"/>
    <lineage>
        <taxon>Bacteria</taxon>
        <taxon>Bacillati</taxon>
        <taxon>Actinomycetota</taxon>
        <taxon>Actinomycetes</taxon>
        <taxon>Propionibacteriales</taxon>
        <taxon>Nocardioidaceae</taxon>
        <taxon>Nocardioides</taxon>
    </lineage>
</organism>
<sequence length="231" mass="25433">MLRSAQRASHGRLGGDSSSQRRSRDGRRHAASGSSLVPRASDGEGSAQLGRGVLQRQGIWLADTCAMSSEEQLTPRERAARAIFTKADWDREVAAGRLTAQDVADRLWRMAVHEFGDEDSDRAAAYDDDGFFLSLTAASVAEVDGVKLWICTADHDPPHVHIKRPGVRDKVDDIKINLETNEIEGELPRGVRSKQLKKIRALVSEHHEALCSTWTTYHGTDVSLPDDPSAR</sequence>
<name>A0A6L6XNK2_9ACTN</name>
<dbReference type="Pfam" id="PF13711">
    <property type="entry name" value="DUF4160"/>
    <property type="match status" value="1"/>
</dbReference>
<evidence type="ECO:0000313" key="2">
    <source>
        <dbReference type="EMBL" id="MVQ48176.1"/>
    </source>
</evidence>
<evidence type="ECO:0000313" key="3">
    <source>
        <dbReference type="Proteomes" id="UP000473525"/>
    </source>
</evidence>
<dbReference type="AlphaFoldDB" id="A0A6L6XNK2"/>
<evidence type="ECO:0000256" key="1">
    <source>
        <dbReference type="SAM" id="MobiDB-lite"/>
    </source>
</evidence>
<gene>
    <name evidence="2" type="ORF">GON03_03210</name>
</gene>
<dbReference type="InterPro" id="IPR025427">
    <property type="entry name" value="DUF4160"/>
</dbReference>
<keyword evidence="3" id="KW-1185">Reference proteome</keyword>
<reference evidence="2 3" key="1">
    <citation type="submission" date="2019-12" db="EMBL/GenBank/DDBJ databases">
        <authorList>
            <person name="Huq M.A."/>
        </authorList>
    </citation>
    <scope>NUCLEOTIDE SEQUENCE [LARGE SCALE GENOMIC DNA]</scope>
    <source>
        <strain evidence="2 3">MAH-18</strain>
    </source>
</reference>
<protein>
    <submittedName>
        <fullName evidence="2">DUF4160 domain-containing protein</fullName>
    </submittedName>
</protein>
<comment type="caution">
    <text evidence="2">The sequence shown here is derived from an EMBL/GenBank/DDBJ whole genome shotgun (WGS) entry which is preliminary data.</text>
</comment>
<proteinExistence type="predicted"/>
<dbReference type="Proteomes" id="UP000473525">
    <property type="component" value="Unassembled WGS sequence"/>
</dbReference>
<accession>A0A6L6XNK2</accession>